<accession>A0ABN3FA53</accession>
<gene>
    <name evidence="1" type="ORF">GCM10010403_14470</name>
</gene>
<dbReference type="Proteomes" id="UP001501584">
    <property type="component" value="Unassembled WGS sequence"/>
</dbReference>
<proteinExistence type="predicted"/>
<reference evidence="1 2" key="1">
    <citation type="journal article" date="2019" name="Int. J. Syst. Evol. Microbiol.">
        <title>The Global Catalogue of Microorganisms (GCM) 10K type strain sequencing project: providing services to taxonomists for standard genome sequencing and annotation.</title>
        <authorList>
            <consortium name="The Broad Institute Genomics Platform"/>
            <consortium name="The Broad Institute Genome Sequencing Center for Infectious Disease"/>
            <person name="Wu L."/>
            <person name="Ma J."/>
        </authorList>
    </citation>
    <scope>NUCLEOTIDE SEQUENCE [LARGE SCALE GENOMIC DNA]</scope>
    <source>
        <strain evidence="1 2">JCM 6238</strain>
    </source>
</reference>
<organism evidence="1 2">
    <name type="scientific">Glycomyces rutgersensis</name>
    <dbReference type="NCBI Taxonomy" id="58115"/>
    <lineage>
        <taxon>Bacteria</taxon>
        <taxon>Bacillati</taxon>
        <taxon>Actinomycetota</taxon>
        <taxon>Actinomycetes</taxon>
        <taxon>Glycomycetales</taxon>
        <taxon>Glycomycetaceae</taxon>
        <taxon>Glycomyces</taxon>
    </lineage>
</organism>
<protein>
    <recommendedName>
        <fullName evidence="3">PE-PGRS family protein</fullName>
    </recommendedName>
</protein>
<evidence type="ECO:0000313" key="1">
    <source>
        <dbReference type="EMBL" id="GAA2325244.1"/>
    </source>
</evidence>
<name>A0ABN3FA53_9ACTN</name>
<evidence type="ECO:0008006" key="3">
    <source>
        <dbReference type="Google" id="ProtNLM"/>
    </source>
</evidence>
<dbReference type="EMBL" id="BAAASX010000002">
    <property type="protein sequence ID" value="GAA2325244.1"/>
    <property type="molecule type" value="Genomic_DNA"/>
</dbReference>
<comment type="caution">
    <text evidence="1">The sequence shown here is derived from an EMBL/GenBank/DDBJ whole genome shotgun (WGS) entry which is preliminary data.</text>
</comment>
<evidence type="ECO:0000313" key="2">
    <source>
        <dbReference type="Proteomes" id="UP001501584"/>
    </source>
</evidence>
<keyword evidence="2" id="KW-1185">Reference proteome</keyword>
<sequence length="306" mass="35090">MSGVEFVAGIAHYGRMQQKIAYGPGELWGYRARARDELACVKVLKVGTKRPLRLKIRFVDDEYEGREDWVPPARLKVRWQDRVRFIAAEQRWQTVEDASAEAVDTLEANTCMLVFDHLKALQYIDWRSADRSAILMVDDLGTLEATTGLKREDLLSYPVAYSEDDQIAAPWPALRVVAQALARANAEKLLDLADKEERDRARRAIYGQHYPSRSGVRHIEPEICIEVDREYAPQWEMLRTWCGAEIQARRDELSELRGEVARLSMLVEAAITELDKAGSRKAARRLERELNVPLDLIRASQRRLDS</sequence>